<accession>A0ABW5G082</accession>
<sequence>MGTPSELADATGNLAWHNTSTLWGPRTAPSGWPDGATS</sequence>
<dbReference type="EMBL" id="JBHUKR010000017">
    <property type="protein sequence ID" value="MFD2420289.1"/>
    <property type="molecule type" value="Genomic_DNA"/>
</dbReference>
<name>A0ABW5G082_9PSEU</name>
<reference evidence="3" key="1">
    <citation type="journal article" date="2019" name="Int. J. Syst. Evol. Microbiol.">
        <title>The Global Catalogue of Microorganisms (GCM) 10K type strain sequencing project: providing services to taxonomists for standard genome sequencing and annotation.</title>
        <authorList>
            <consortium name="The Broad Institute Genomics Platform"/>
            <consortium name="The Broad Institute Genome Sequencing Center for Infectious Disease"/>
            <person name="Wu L."/>
            <person name="Ma J."/>
        </authorList>
    </citation>
    <scope>NUCLEOTIDE SEQUENCE [LARGE SCALE GENOMIC DNA]</scope>
    <source>
        <strain evidence="3">CGMCC 4.7645</strain>
    </source>
</reference>
<feature type="region of interest" description="Disordered" evidence="1">
    <location>
        <begin position="1"/>
        <end position="38"/>
    </location>
</feature>
<keyword evidence="3" id="KW-1185">Reference proteome</keyword>
<comment type="caution">
    <text evidence="2">The sequence shown here is derived from an EMBL/GenBank/DDBJ whole genome shotgun (WGS) entry which is preliminary data.</text>
</comment>
<evidence type="ECO:0000256" key="1">
    <source>
        <dbReference type="SAM" id="MobiDB-lite"/>
    </source>
</evidence>
<protein>
    <submittedName>
        <fullName evidence="2">Uncharacterized protein</fullName>
    </submittedName>
</protein>
<gene>
    <name evidence="2" type="ORF">ACFSXZ_28550</name>
</gene>
<dbReference type="Proteomes" id="UP001597417">
    <property type="component" value="Unassembled WGS sequence"/>
</dbReference>
<dbReference type="RefSeq" id="WP_378268313.1">
    <property type="nucleotide sequence ID" value="NZ_JBHUKR010000017.1"/>
</dbReference>
<evidence type="ECO:0000313" key="3">
    <source>
        <dbReference type="Proteomes" id="UP001597417"/>
    </source>
</evidence>
<evidence type="ECO:0000313" key="2">
    <source>
        <dbReference type="EMBL" id="MFD2420289.1"/>
    </source>
</evidence>
<organism evidence="2 3">
    <name type="scientific">Amycolatopsis pigmentata</name>
    <dbReference type="NCBI Taxonomy" id="450801"/>
    <lineage>
        <taxon>Bacteria</taxon>
        <taxon>Bacillati</taxon>
        <taxon>Actinomycetota</taxon>
        <taxon>Actinomycetes</taxon>
        <taxon>Pseudonocardiales</taxon>
        <taxon>Pseudonocardiaceae</taxon>
        <taxon>Amycolatopsis</taxon>
    </lineage>
</organism>
<proteinExistence type="predicted"/>